<keyword evidence="1" id="KW-0472">Membrane</keyword>
<evidence type="ECO:0000256" key="1">
    <source>
        <dbReference type="SAM" id="Phobius"/>
    </source>
</evidence>
<keyword evidence="3" id="KW-1185">Reference proteome</keyword>
<comment type="caution">
    <text evidence="2">The sequence shown here is derived from an EMBL/GenBank/DDBJ whole genome shotgun (WGS) entry which is preliminary data.</text>
</comment>
<evidence type="ECO:0000313" key="3">
    <source>
        <dbReference type="Proteomes" id="UP001597452"/>
    </source>
</evidence>
<keyword evidence="1" id="KW-0812">Transmembrane</keyword>
<gene>
    <name evidence="2" type="ORF">ACFSW4_02470</name>
</gene>
<keyword evidence="1" id="KW-1133">Transmembrane helix</keyword>
<dbReference type="RefSeq" id="WP_377327239.1">
    <property type="nucleotide sequence ID" value="NZ_JBHUMZ010000010.1"/>
</dbReference>
<name>A0ABW5Q831_9BACI</name>
<evidence type="ECO:0000313" key="2">
    <source>
        <dbReference type="EMBL" id="MFD2637737.1"/>
    </source>
</evidence>
<sequence length="169" mass="20054">MSETYKNIMALLALIAVGIGFYYIFTNSPEQKVKRIAVDYYKAMMDQDYEEAFELLYKYDEKTPTEGTVLKEEEAKSFYLEKINKLKEYHYKLKDYDIINIRKEDGHTSFAEMILTFEVDGQEHEVSETIDEWNGKAWIIESEDPFVNFRNGKMGFDLENAEPEFYFMD</sequence>
<feature type="transmembrane region" description="Helical" evidence="1">
    <location>
        <begin position="7"/>
        <end position="25"/>
    </location>
</feature>
<dbReference type="Proteomes" id="UP001597452">
    <property type="component" value="Unassembled WGS sequence"/>
</dbReference>
<reference evidence="3" key="1">
    <citation type="journal article" date="2019" name="Int. J. Syst. Evol. Microbiol.">
        <title>The Global Catalogue of Microorganisms (GCM) 10K type strain sequencing project: providing services to taxonomists for standard genome sequencing and annotation.</title>
        <authorList>
            <consortium name="The Broad Institute Genomics Platform"/>
            <consortium name="The Broad Institute Genome Sequencing Center for Infectious Disease"/>
            <person name="Wu L."/>
            <person name="Ma J."/>
        </authorList>
    </citation>
    <scope>NUCLEOTIDE SEQUENCE [LARGE SCALE GENOMIC DNA]</scope>
    <source>
        <strain evidence="3">TISTR 1571</strain>
    </source>
</reference>
<proteinExistence type="predicted"/>
<dbReference type="EMBL" id="JBHUMZ010000010">
    <property type="protein sequence ID" value="MFD2637737.1"/>
    <property type="molecule type" value="Genomic_DNA"/>
</dbReference>
<protein>
    <recommendedName>
        <fullName evidence="4">DUF4878 domain-containing protein</fullName>
    </recommendedName>
</protein>
<evidence type="ECO:0008006" key="4">
    <source>
        <dbReference type="Google" id="ProtNLM"/>
    </source>
</evidence>
<organism evidence="2 3">
    <name type="scientific">Piscibacillus salipiscarius</name>
    <dbReference type="NCBI Taxonomy" id="299480"/>
    <lineage>
        <taxon>Bacteria</taxon>
        <taxon>Bacillati</taxon>
        <taxon>Bacillota</taxon>
        <taxon>Bacilli</taxon>
        <taxon>Bacillales</taxon>
        <taxon>Bacillaceae</taxon>
        <taxon>Piscibacillus</taxon>
    </lineage>
</organism>
<accession>A0ABW5Q831</accession>
<dbReference type="Gene3D" id="3.10.450.50">
    <property type="match status" value="1"/>
</dbReference>